<dbReference type="NCBIfam" id="TIGR00229">
    <property type="entry name" value="sensory_box"/>
    <property type="match status" value="1"/>
</dbReference>
<feature type="compositionally biased region" description="Acidic residues" evidence="1">
    <location>
        <begin position="118"/>
        <end position="132"/>
    </location>
</feature>
<dbReference type="GO" id="GO:0046983">
    <property type="term" value="F:protein dimerization activity"/>
    <property type="evidence" value="ECO:0007669"/>
    <property type="project" value="InterPro"/>
</dbReference>
<evidence type="ECO:0000256" key="1">
    <source>
        <dbReference type="SAM" id="MobiDB-lite"/>
    </source>
</evidence>
<keyword evidence="5" id="KW-1185">Reference proteome</keyword>
<dbReference type="Proteomes" id="UP000019335">
    <property type="component" value="Chromosome 12"/>
</dbReference>
<evidence type="ECO:0000313" key="4">
    <source>
        <dbReference type="EMBL" id="EWM25109.1"/>
    </source>
</evidence>
<feature type="compositionally biased region" description="Basic and acidic residues" evidence="1">
    <location>
        <begin position="472"/>
        <end position="488"/>
    </location>
</feature>
<dbReference type="InterPro" id="IPR011598">
    <property type="entry name" value="bHLH_dom"/>
</dbReference>
<organism evidence="4 5">
    <name type="scientific">Nannochloropsis gaditana</name>
    <dbReference type="NCBI Taxonomy" id="72520"/>
    <lineage>
        <taxon>Eukaryota</taxon>
        <taxon>Sar</taxon>
        <taxon>Stramenopiles</taxon>
        <taxon>Ochrophyta</taxon>
        <taxon>Eustigmatophyceae</taxon>
        <taxon>Eustigmatales</taxon>
        <taxon>Monodopsidaceae</taxon>
        <taxon>Nannochloropsis</taxon>
    </lineage>
</organism>
<dbReference type="Pfam" id="PF08448">
    <property type="entry name" value="PAS_4"/>
    <property type="match status" value="1"/>
</dbReference>
<gene>
    <name evidence="4" type="ORF">Naga_100016g14</name>
</gene>
<dbReference type="OrthoDB" id="193583at2759"/>
<dbReference type="PROSITE" id="PS50888">
    <property type="entry name" value="BHLH"/>
    <property type="match status" value="1"/>
</dbReference>
<evidence type="ECO:0000259" key="3">
    <source>
        <dbReference type="PROSITE" id="PS50888"/>
    </source>
</evidence>
<dbReference type="PROSITE" id="PS50112">
    <property type="entry name" value="PAS"/>
    <property type="match status" value="1"/>
</dbReference>
<reference evidence="4 5" key="1">
    <citation type="journal article" date="2014" name="Mol. Plant">
        <title>Chromosome Scale Genome Assembly and Transcriptome Profiling of Nannochloropsis gaditana in Nitrogen Depletion.</title>
        <authorList>
            <person name="Corteggiani Carpinelli E."/>
            <person name="Telatin A."/>
            <person name="Vitulo N."/>
            <person name="Forcato C."/>
            <person name="D'Angelo M."/>
            <person name="Schiavon R."/>
            <person name="Vezzi A."/>
            <person name="Giacometti G.M."/>
            <person name="Morosinotto T."/>
            <person name="Valle G."/>
        </authorList>
    </citation>
    <scope>NUCLEOTIDE SEQUENCE [LARGE SCALE GENOMIC DNA]</scope>
    <source>
        <strain evidence="4 5">B-31</strain>
    </source>
</reference>
<dbReference type="Pfam" id="PF00010">
    <property type="entry name" value="HLH"/>
    <property type="match status" value="1"/>
</dbReference>
<sequence length="517" mass="55553">MCAGRLFCHRLGVCLASSGQTFPPSRCILLCGMLAPAHEHYYPFFQCTPLLVRAGADSLTVIHASFSDRAVGPRGMSEIDSLFSALGETGDVDADLSILEALCGLEGVDASAAAAAAVEEEQSDDDEDDSFDGEGQPRKKRARRTRTELNEIEKQRTRRINEQIQSLRSLLEASGLNTKKDKFSILKNTTEYLKKLKLLLNKSQAQIQALAANRRAAAATAAAAKAAAGAAPTQASTSIMPVSPGNALGDTKYYVEVDSNAGKESSNGSLPSGPALGMMIQRPPIAPGTLVEAGSWAPNKKSADYALMFQNASIAMAVASLDGKFVDCNSAFSIISGYSNGEVLQRSVFDLTPAEDCQELMGIVGKMMESPAESAKHFWKRCCFENRDCHCFVSMWLVRKASGEPVFFQCAVLPLEDYPMASKSVTHDASSVPDDGNAIAGPAGEGEGYLALEDRVETSEANALLQPPQQQLEHERQEMPCETEKQRVMESALDPALDSGNAYLQVRDDGETSLDTK</sequence>
<dbReference type="SMART" id="SM00091">
    <property type="entry name" value="PAS"/>
    <property type="match status" value="1"/>
</dbReference>
<dbReference type="CDD" id="cd00130">
    <property type="entry name" value="PAS"/>
    <property type="match status" value="1"/>
</dbReference>
<feature type="region of interest" description="Disordered" evidence="1">
    <location>
        <begin position="115"/>
        <end position="148"/>
    </location>
</feature>
<dbReference type="Gene3D" id="4.10.280.10">
    <property type="entry name" value="Helix-loop-helix DNA-binding domain"/>
    <property type="match status" value="1"/>
</dbReference>
<dbReference type="AlphaFoldDB" id="W7TXM2"/>
<evidence type="ECO:0008006" key="6">
    <source>
        <dbReference type="Google" id="ProtNLM"/>
    </source>
</evidence>
<accession>W7TXM2</accession>
<dbReference type="InterPro" id="IPR013656">
    <property type="entry name" value="PAS_4"/>
</dbReference>
<evidence type="ECO:0000259" key="2">
    <source>
        <dbReference type="PROSITE" id="PS50112"/>
    </source>
</evidence>
<dbReference type="InterPro" id="IPR000014">
    <property type="entry name" value="PAS"/>
</dbReference>
<name>W7TXM2_9STRA</name>
<feature type="region of interest" description="Disordered" evidence="1">
    <location>
        <begin position="465"/>
        <end position="517"/>
    </location>
</feature>
<dbReference type="EMBL" id="AZIL01001059">
    <property type="protein sequence ID" value="EWM25109.1"/>
    <property type="molecule type" value="Genomic_DNA"/>
</dbReference>
<dbReference type="SUPFAM" id="SSF55785">
    <property type="entry name" value="PYP-like sensor domain (PAS domain)"/>
    <property type="match status" value="1"/>
</dbReference>
<comment type="caution">
    <text evidence="4">The sequence shown here is derived from an EMBL/GenBank/DDBJ whole genome shotgun (WGS) entry which is preliminary data.</text>
</comment>
<dbReference type="InterPro" id="IPR036638">
    <property type="entry name" value="HLH_DNA-bd_sf"/>
</dbReference>
<dbReference type="InterPro" id="IPR035965">
    <property type="entry name" value="PAS-like_dom_sf"/>
</dbReference>
<dbReference type="SMART" id="SM00353">
    <property type="entry name" value="HLH"/>
    <property type="match status" value="1"/>
</dbReference>
<dbReference type="Gene3D" id="3.30.450.20">
    <property type="entry name" value="PAS domain"/>
    <property type="match status" value="1"/>
</dbReference>
<proteinExistence type="predicted"/>
<feature type="compositionally biased region" description="Basic and acidic residues" evidence="1">
    <location>
        <begin position="506"/>
        <end position="517"/>
    </location>
</feature>
<protein>
    <recommendedName>
        <fullName evidence="6">Pas-domain protein</fullName>
    </recommendedName>
</protein>
<feature type="domain" description="BHLH" evidence="3">
    <location>
        <begin position="144"/>
        <end position="196"/>
    </location>
</feature>
<feature type="domain" description="PAS" evidence="2">
    <location>
        <begin position="301"/>
        <end position="371"/>
    </location>
</feature>
<dbReference type="SUPFAM" id="SSF47459">
    <property type="entry name" value="HLH, helix-loop-helix DNA-binding domain"/>
    <property type="match status" value="1"/>
</dbReference>
<evidence type="ECO:0000313" key="5">
    <source>
        <dbReference type="Proteomes" id="UP000019335"/>
    </source>
</evidence>